<evidence type="ECO:0000313" key="2">
    <source>
        <dbReference type="EMBL" id="MDT0417879.1"/>
    </source>
</evidence>
<keyword evidence="1" id="KW-0472">Membrane</keyword>
<protein>
    <submittedName>
        <fullName evidence="2">Uncharacterized protein</fullName>
    </submittedName>
</protein>
<proteinExistence type="predicted"/>
<accession>A0ABD5E8X3</accession>
<evidence type="ECO:0000313" key="3">
    <source>
        <dbReference type="Proteomes" id="UP001183607"/>
    </source>
</evidence>
<feature type="transmembrane region" description="Helical" evidence="1">
    <location>
        <begin position="221"/>
        <end position="241"/>
    </location>
</feature>
<feature type="transmembrane region" description="Helical" evidence="1">
    <location>
        <begin position="76"/>
        <end position="96"/>
    </location>
</feature>
<keyword evidence="1" id="KW-0812">Transmembrane</keyword>
<keyword evidence="1" id="KW-1133">Transmembrane helix</keyword>
<name>A0ABD5E8X3_9ACTN</name>
<dbReference type="EMBL" id="JAVRER010000034">
    <property type="protein sequence ID" value="MDT0417879.1"/>
    <property type="molecule type" value="Genomic_DNA"/>
</dbReference>
<feature type="transmembrane region" description="Helical" evidence="1">
    <location>
        <begin position="187"/>
        <end position="209"/>
    </location>
</feature>
<dbReference type="Proteomes" id="UP001183607">
    <property type="component" value="Unassembled WGS sequence"/>
</dbReference>
<sequence>MWWLTVPLLVFYQVARSARRVARRSFPRHPRGRIVDDAVLRAQRIRAWAAVAVSGGLLAVYGGVSDAFDQFVQRLYLAPWLALASAVLVAAALYGIATRQRRLLMRAHFRDGGLTALKYVGAWLLLPALFVGSLMALSSVMPQTVTEDNLLFVCVAALVIWAPFWWIVYFVCFASGPAVRNGFSFSALHPALPALTTGIAVWVFALVSQSAGGLPPFPRPVAISAVLGGPVTVSVLAWWEIHRLRHHHGMRWRR</sequence>
<feature type="transmembrane region" description="Helical" evidence="1">
    <location>
        <begin position="116"/>
        <end position="138"/>
    </location>
</feature>
<feature type="transmembrane region" description="Helical" evidence="1">
    <location>
        <begin position="47"/>
        <end position="64"/>
    </location>
</feature>
<dbReference type="AlphaFoldDB" id="A0ABD5E8X3"/>
<comment type="caution">
    <text evidence="2">The sequence shown here is derived from an EMBL/GenBank/DDBJ whole genome shotgun (WGS) entry which is preliminary data.</text>
</comment>
<evidence type="ECO:0000256" key="1">
    <source>
        <dbReference type="SAM" id="Phobius"/>
    </source>
</evidence>
<organism evidence="2 3">
    <name type="scientific">Streptomyces evansiae</name>
    <dbReference type="NCBI Taxonomy" id="3075535"/>
    <lineage>
        <taxon>Bacteria</taxon>
        <taxon>Bacillati</taxon>
        <taxon>Actinomycetota</taxon>
        <taxon>Actinomycetes</taxon>
        <taxon>Kitasatosporales</taxon>
        <taxon>Streptomycetaceae</taxon>
        <taxon>Streptomyces</taxon>
    </lineage>
</organism>
<reference evidence="3" key="1">
    <citation type="submission" date="2023-07" db="EMBL/GenBank/DDBJ databases">
        <title>30 novel species of actinomycetes from the DSMZ collection.</title>
        <authorList>
            <person name="Nouioui I."/>
        </authorList>
    </citation>
    <scope>NUCLEOTIDE SEQUENCE [LARGE SCALE GENOMIC DNA]</scope>
    <source>
        <strain evidence="3">DSM 41982</strain>
    </source>
</reference>
<gene>
    <name evidence="2" type="ORF">RM574_20565</name>
</gene>
<feature type="transmembrane region" description="Helical" evidence="1">
    <location>
        <begin position="150"/>
        <end position="175"/>
    </location>
</feature>